<keyword evidence="1" id="KW-0560">Oxidoreductase</keyword>
<dbReference type="PRINTS" id="PR00069">
    <property type="entry name" value="ALDKETRDTASE"/>
</dbReference>
<evidence type="ECO:0000313" key="4">
    <source>
        <dbReference type="Proteomes" id="UP000680865"/>
    </source>
</evidence>
<feature type="domain" description="NADP-dependent oxidoreductase" evidence="2">
    <location>
        <begin position="15"/>
        <end position="274"/>
    </location>
</feature>
<keyword evidence="4" id="KW-1185">Reference proteome</keyword>
<dbReference type="AlphaFoldDB" id="A0A919SIN7"/>
<gene>
    <name evidence="3" type="ORF">Aco04nite_33710</name>
</gene>
<dbReference type="CDD" id="cd19088">
    <property type="entry name" value="AKR_AKR13B1"/>
    <property type="match status" value="1"/>
</dbReference>
<evidence type="ECO:0000259" key="2">
    <source>
        <dbReference type="Pfam" id="PF00248"/>
    </source>
</evidence>
<dbReference type="PANTHER" id="PTHR43625:SF40">
    <property type="entry name" value="ALDO-KETO REDUCTASE YAKC [NADP(+)]"/>
    <property type="match status" value="1"/>
</dbReference>
<dbReference type="InterPro" id="IPR036812">
    <property type="entry name" value="NAD(P)_OxRdtase_dom_sf"/>
</dbReference>
<dbReference type="InterPro" id="IPR020471">
    <property type="entry name" value="AKR"/>
</dbReference>
<dbReference type="Proteomes" id="UP000680865">
    <property type="component" value="Unassembled WGS sequence"/>
</dbReference>
<dbReference type="Gene3D" id="3.20.20.100">
    <property type="entry name" value="NADP-dependent oxidoreductase domain"/>
    <property type="match status" value="1"/>
</dbReference>
<dbReference type="NCBIfam" id="NF007695">
    <property type="entry name" value="PRK10376.1"/>
    <property type="match status" value="1"/>
</dbReference>
<dbReference type="GO" id="GO:0016491">
    <property type="term" value="F:oxidoreductase activity"/>
    <property type="evidence" value="ECO:0007669"/>
    <property type="project" value="UniProtKB-KW"/>
</dbReference>
<dbReference type="InterPro" id="IPR050791">
    <property type="entry name" value="Aldo-Keto_reductase"/>
</dbReference>
<organism evidence="3 4">
    <name type="scientific">Winogradskya consettensis</name>
    <dbReference type="NCBI Taxonomy" id="113560"/>
    <lineage>
        <taxon>Bacteria</taxon>
        <taxon>Bacillati</taxon>
        <taxon>Actinomycetota</taxon>
        <taxon>Actinomycetes</taxon>
        <taxon>Micromonosporales</taxon>
        <taxon>Micromonosporaceae</taxon>
        <taxon>Winogradskya</taxon>
    </lineage>
</organism>
<dbReference type="InterPro" id="IPR023210">
    <property type="entry name" value="NADP_OxRdtase_dom"/>
</dbReference>
<dbReference type="SUPFAM" id="SSF51430">
    <property type="entry name" value="NAD(P)-linked oxidoreductase"/>
    <property type="match status" value="1"/>
</dbReference>
<dbReference type="RefSeq" id="WP_212998146.1">
    <property type="nucleotide sequence ID" value="NZ_BAAATW010000007.1"/>
</dbReference>
<dbReference type="Pfam" id="PF00248">
    <property type="entry name" value="Aldo_ket_red"/>
    <property type="match status" value="1"/>
</dbReference>
<dbReference type="PANTHER" id="PTHR43625">
    <property type="entry name" value="AFLATOXIN B1 ALDEHYDE REDUCTASE"/>
    <property type="match status" value="1"/>
</dbReference>
<accession>A0A919SIN7</accession>
<protein>
    <submittedName>
        <fullName evidence="3">Oxidoreductase</fullName>
    </submittedName>
</protein>
<sequence>MTETLKLADDLVLTRMGYGAMQLAGPNASGPPRDRAEAVQVLRTAVDLGITHLDTSDYYGPYTTNEIIREALHPYPPDLKIVTKVGFRRGPGGSWDPSTGDLRDQVQANLTRLGLDALDAVNLRLAGPGPVAETFGVLADLQKEGLVRHLGLSNVTAGQVTEARSIAPVVFVQNLYNLVVRGDDALIDTLAADGIGFVTFFPLGGFSPLQSGVLDEIAASLGATAQQVALAWLLQRSPNILVIPGTSSVAHLRENVAAADLRLPADAVAKLNTLAA</sequence>
<proteinExistence type="predicted"/>
<reference evidence="3" key="1">
    <citation type="submission" date="2021-03" db="EMBL/GenBank/DDBJ databases">
        <title>Whole genome shotgun sequence of Actinoplanes consettensis NBRC 14913.</title>
        <authorList>
            <person name="Komaki H."/>
            <person name="Tamura T."/>
        </authorList>
    </citation>
    <scope>NUCLEOTIDE SEQUENCE</scope>
    <source>
        <strain evidence="3">NBRC 14913</strain>
    </source>
</reference>
<name>A0A919SIN7_9ACTN</name>
<evidence type="ECO:0000256" key="1">
    <source>
        <dbReference type="ARBA" id="ARBA00023002"/>
    </source>
</evidence>
<dbReference type="GO" id="GO:0005737">
    <property type="term" value="C:cytoplasm"/>
    <property type="evidence" value="ECO:0007669"/>
    <property type="project" value="TreeGrafter"/>
</dbReference>
<comment type="caution">
    <text evidence="3">The sequence shown here is derived from an EMBL/GenBank/DDBJ whole genome shotgun (WGS) entry which is preliminary data.</text>
</comment>
<evidence type="ECO:0000313" key="3">
    <source>
        <dbReference type="EMBL" id="GIM73117.1"/>
    </source>
</evidence>
<dbReference type="EMBL" id="BOQP01000016">
    <property type="protein sequence ID" value="GIM73117.1"/>
    <property type="molecule type" value="Genomic_DNA"/>
</dbReference>